<feature type="compositionally biased region" description="Low complexity" evidence="1">
    <location>
        <begin position="16"/>
        <end position="26"/>
    </location>
</feature>
<dbReference type="InterPro" id="IPR029033">
    <property type="entry name" value="His_PPase_superfam"/>
</dbReference>
<dbReference type="InterPro" id="IPR013078">
    <property type="entry name" value="His_Pase_superF_clade-1"/>
</dbReference>
<evidence type="ECO:0000256" key="1">
    <source>
        <dbReference type="SAM" id="MobiDB-lite"/>
    </source>
</evidence>
<dbReference type="PANTHER" id="PTHR48100:SF1">
    <property type="entry name" value="HISTIDINE PHOSPHATASE FAMILY PROTEIN-RELATED"/>
    <property type="match status" value="1"/>
</dbReference>
<dbReference type="PANTHER" id="PTHR48100">
    <property type="entry name" value="BROAD-SPECIFICITY PHOSPHATASE YOR283W-RELATED"/>
    <property type="match status" value="1"/>
</dbReference>
<evidence type="ECO:0000313" key="2">
    <source>
        <dbReference type="EMBL" id="OYN92130.1"/>
    </source>
</evidence>
<reference evidence="2 3" key="1">
    <citation type="submission" date="2017-07" db="EMBL/GenBank/DDBJ databases">
        <title>Draft whole genome sequences of clinical Proprionibacteriaceae strains.</title>
        <authorList>
            <person name="Bernier A.-M."/>
            <person name="Bernard K."/>
            <person name="Domingo M.-C."/>
        </authorList>
    </citation>
    <scope>NUCLEOTIDE SEQUENCE [LARGE SCALE GENOMIC DNA]</scope>
    <source>
        <strain evidence="2 3">NML 150081</strain>
    </source>
</reference>
<dbReference type="InterPro" id="IPR050275">
    <property type="entry name" value="PGM_Phosphatase"/>
</dbReference>
<feature type="region of interest" description="Disordered" evidence="1">
    <location>
        <begin position="10"/>
        <end position="41"/>
    </location>
</feature>
<protein>
    <submittedName>
        <fullName evidence="2">Phosphoglycerate mutase</fullName>
    </submittedName>
</protein>
<evidence type="ECO:0000313" key="3">
    <source>
        <dbReference type="Proteomes" id="UP000216300"/>
    </source>
</evidence>
<dbReference type="OrthoDB" id="9793115at2"/>
<dbReference type="SUPFAM" id="SSF53254">
    <property type="entry name" value="Phosphoglycerate mutase-like"/>
    <property type="match status" value="1"/>
</dbReference>
<dbReference type="EMBL" id="NMVJ01000001">
    <property type="protein sequence ID" value="OYN92130.1"/>
    <property type="molecule type" value="Genomic_DNA"/>
</dbReference>
<dbReference type="RefSeq" id="WP_094452136.1">
    <property type="nucleotide sequence ID" value="NZ_NMVJ01000001.1"/>
</dbReference>
<name>A0A255ELN6_9ACTN</name>
<dbReference type="CDD" id="cd07067">
    <property type="entry name" value="HP_PGM_like"/>
    <property type="match status" value="1"/>
</dbReference>
<sequence length="267" mass="29291">MKVLLIRHAESANNRSMQSSGSSAPSAEQARRAAGGRVADPGITELGHQQAAALGRWLGSEEPRPSRLFSSLMTRAIETSRPVAEALDLPIEGRDDLYECVGPYEGSYGNATLHPGSPREQLQALTPRLQLPESVTDEGWWRGPIEDAAGAMQRALRIADWLTGLDEECVAIVCHAAISSMILSALIDPDRLRAMSEQDDPGAHDLPVWFPLDNTSISCVELNPGEQTFVDWVNRIDHLREVADHQPSKVNFPFPPSRARANDNLMR</sequence>
<dbReference type="Proteomes" id="UP000216300">
    <property type="component" value="Unassembled WGS sequence"/>
</dbReference>
<dbReference type="SMART" id="SM00855">
    <property type="entry name" value="PGAM"/>
    <property type="match status" value="1"/>
</dbReference>
<dbReference type="AlphaFoldDB" id="A0A255ELN6"/>
<keyword evidence="3" id="KW-1185">Reference proteome</keyword>
<accession>A0A255ELN6</accession>
<dbReference type="Gene3D" id="3.40.50.1240">
    <property type="entry name" value="Phosphoglycerate mutase-like"/>
    <property type="match status" value="1"/>
</dbReference>
<dbReference type="Pfam" id="PF00300">
    <property type="entry name" value="His_Phos_1"/>
    <property type="match status" value="1"/>
</dbReference>
<gene>
    <name evidence="2" type="ORF">CGZ91_01020</name>
</gene>
<proteinExistence type="predicted"/>
<comment type="caution">
    <text evidence="2">The sequence shown here is derived from an EMBL/GenBank/DDBJ whole genome shotgun (WGS) entry which is preliminary data.</text>
</comment>
<dbReference type="GO" id="GO:0005737">
    <property type="term" value="C:cytoplasm"/>
    <property type="evidence" value="ECO:0007669"/>
    <property type="project" value="TreeGrafter"/>
</dbReference>
<organism evidence="2 3">
    <name type="scientific">Parenemella sanctibonifatiensis</name>
    <dbReference type="NCBI Taxonomy" id="2016505"/>
    <lineage>
        <taxon>Bacteria</taxon>
        <taxon>Bacillati</taxon>
        <taxon>Actinomycetota</taxon>
        <taxon>Actinomycetes</taxon>
        <taxon>Propionibacteriales</taxon>
        <taxon>Propionibacteriaceae</taxon>
        <taxon>Parenemella</taxon>
    </lineage>
</organism>
<dbReference type="GO" id="GO:0016791">
    <property type="term" value="F:phosphatase activity"/>
    <property type="evidence" value="ECO:0007669"/>
    <property type="project" value="TreeGrafter"/>
</dbReference>